<dbReference type="EC" id="2.4.1.110" evidence="4"/>
<organism evidence="9 10">
    <name type="scientific">Venatoribacter cucullus</name>
    <dbReference type="NCBI Taxonomy" id="2661630"/>
    <lineage>
        <taxon>Bacteria</taxon>
        <taxon>Pseudomonadati</taxon>
        <taxon>Pseudomonadota</taxon>
        <taxon>Gammaproteobacteria</taxon>
        <taxon>Oceanospirillales</taxon>
        <taxon>Oceanospirillaceae</taxon>
        <taxon>Venatoribacter</taxon>
    </lineage>
</organism>
<dbReference type="Proteomes" id="UP000596074">
    <property type="component" value="Chromosome"/>
</dbReference>
<reference evidence="9 10" key="1">
    <citation type="submission" date="2019-11" db="EMBL/GenBank/DDBJ databases">
        <title>Venatorbacter sp. nov. a predator of Campylobacter and other Gram-negative bacteria.</title>
        <authorList>
            <person name="Saeedi A."/>
            <person name="Cummings N.J."/>
            <person name="Connerton I.F."/>
            <person name="Connerton P.L."/>
        </authorList>
    </citation>
    <scope>NUCLEOTIDE SEQUENCE [LARGE SCALE GENOMIC DNA]</scope>
    <source>
        <strain evidence="9">XL5</strain>
    </source>
</reference>
<dbReference type="Pfam" id="PF00534">
    <property type="entry name" value="Glycos_transf_1"/>
    <property type="match status" value="1"/>
</dbReference>
<accession>A0A9X7UWQ7</accession>
<dbReference type="KEGG" id="vcw:GJQ55_07445"/>
<gene>
    <name evidence="9" type="ORF">GJQ55_07445</name>
</gene>
<dbReference type="Pfam" id="PF12038">
    <property type="entry name" value="QTMAN_N"/>
    <property type="match status" value="1"/>
</dbReference>
<evidence type="ECO:0000259" key="8">
    <source>
        <dbReference type="Pfam" id="PF12038"/>
    </source>
</evidence>
<feature type="domain" description="Glycosyl transferase family 1" evidence="7">
    <location>
        <begin position="184"/>
        <end position="322"/>
    </location>
</feature>
<protein>
    <recommendedName>
        <fullName evidence="5">tRNA-queuosine alpha-mannosyltransferase</fullName>
        <ecNumber evidence="4">2.4.1.110</ecNumber>
    </recommendedName>
</protein>
<dbReference type="GO" id="GO:0016438">
    <property type="term" value="F:tRNA-queuosine(34) beta-mannosyltransferase activity"/>
    <property type="evidence" value="ECO:0007669"/>
    <property type="project" value="UniProtKB-EC"/>
</dbReference>
<keyword evidence="2" id="KW-0328">Glycosyltransferase</keyword>
<feature type="domain" description="tRNA-queuosine alpha-mannosyltransferase N-terminal" evidence="8">
    <location>
        <begin position="3"/>
        <end position="172"/>
    </location>
</feature>
<keyword evidence="10" id="KW-1185">Reference proteome</keyword>
<evidence type="ECO:0000256" key="3">
    <source>
        <dbReference type="ARBA" id="ARBA00022679"/>
    </source>
</evidence>
<proteinExistence type="inferred from homology"/>
<dbReference type="PANTHER" id="PTHR13615:SF3">
    <property type="entry name" value="GLYCOSYLTRANSFERASE-LIKE DOMAIN-CONTAINING PROTEIN 1"/>
    <property type="match status" value="1"/>
</dbReference>
<dbReference type="InterPro" id="IPR001296">
    <property type="entry name" value="Glyco_trans_1"/>
</dbReference>
<dbReference type="RefSeq" id="WP_228344362.1">
    <property type="nucleotide sequence ID" value="NZ_CP046056.1"/>
</dbReference>
<dbReference type="Gene3D" id="3.40.50.2000">
    <property type="entry name" value="Glycogen Phosphorylase B"/>
    <property type="match status" value="1"/>
</dbReference>
<dbReference type="PANTHER" id="PTHR13615">
    <property type="entry name" value="GLYCOSYLTRANSFERASE-LIKE 1"/>
    <property type="match status" value="1"/>
</dbReference>
<dbReference type="InterPro" id="IPR051862">
    <property type="entry name" value="GT-like_domain_containing_1"/>
</dbReference>
<evidence type="ECO:0000256" key="2">
    <source>
        <dbReference type="ARBA" id="ARBA00022676"/>
    </source>
</evidence>
<keyword evidence="3" id="KW-0808">Transferase</keyword>
<evidence type="ECO:0000259" key="7">
    <source>
        <dbReference type="Pfam" id="PF00534"/>
    </source>
</evidence>
<evidence type="ECO:0000256" key="5">
    <source>
        <dbReference type="ARBA" id="ARBA00044539"/>
    </source>
</evidence>
<evidence type="ECO:0000313" key="10">
    <source>
        <dbReference type="Proteomes" id="UP000596074"/>
    </source>
</evidence>
<sequence length="345" mass="38595">MKKILLLSAYKSDSHASWVKWLTQNLSADWRVLELPGRYYRWRIRGNPLSWLDELPALLNDWQPERILATSMVDIATLKGLFPQLAAVPVSYYFHENQFAYPQGEGQHHSVDPQMVQLYGALSADECLFNSQFNRDTFLAGVDALLKKLPDCKPADLRARLQPKCRVLPVPVNPLAVGEKIPGLILWNHRWEYDKKPEDFLTILRGLSSKHVNFKLALLGPRAEKTPPVLQQIRSEFAAAIVADGMVSRAEYEHWLGAAPVVVSTAIHEFQGLSVLEAVSAGAVPVVPDDLCYREQYAAANRYAPGQVEQAAAQIIAALQQYQPVATPAAFMQAGADWKSWLEQA</sequence>
<dbReference type="InterPro" id="IPR022701">
    <property type="entry name" value="QTMAN_N"/>
</dbReference>
<dbReference type="SUPFAM" id="SSF53756">
    <property type="entry name" value="UDP-Glycosyltransferase/glycogen phosphorylase"/>
    <property type="match status" value="1"/>
</dbReference>
<name>A0A9X7UWQ7_9GAMM</name>
<evidence type="ECO:0000256" key="1">
    <source>
        <dbReference type="ARBA" id="ARBA00009481"/>
    </source>
</evidence>
<evidence type="ECO:0000256" key="4">
    <source>
        <dbReference type="ARBA" id="ARBA00044517"/>
    </source>
</evidence>
<dbReference type="AlphaFoldDB" id="A0A9X7UWQ7"/>
<comment type="similarity">
    <text evidence="1">Belongs to the glycosyltransferase group 1 family. Glycosyltransferase 4 subfamily.</text>
</comment>
<evidence type="ECO:0000313" key="9">
    <source>
        <dbReference type="EMBL" id="QQD24320.1"/>
    </source>
</evidence>
<evidence type="ECO:0000256" key="6">
    <source>
        <dbReference type="ARBA" id="ARBA00048439"/>
    </source>
</evidence>
<dbReference type="EMBL" id="CP046056">
    <property type="protein sequence ID" value="QQD24320.1"/>
    <property type="molecule type" value="Genomic_DNA"/>
</dbReference>
<comment type="catalytic activity">
    <reaction evidence="6">
        <text>queuosine(34) in tRNA(Asp) + GDP-alpha-D-mannose = O-4''-alpha-D-mannosylqueuosine(34) in tRNA(Asp) + GDP + H(+)</text>
        <dbReference type="Rhea" id="RHEA:12885"/>
        <dbReference type="Rhea" id="RHEA-COMP:18572"/>
        <dbReference type="Rhea" id="RHEA-COMP:18581"/>
        <dbReference type="ChEBI" id="CHEBI:15378"/>
        <dbReference type="ChEBI" id="CHEBI:57527"/>
        <dbReference type="ChEBI" id="CHEBI:58189"/>
        <dbReference type="ChEBI" id="CHEBI:194431"/>
        <dbReference type="ChEBI" id="CHEBI:194442"/>
        <dbReference type="EC" id="2.4.1.110"/>
    </reaction>
    <physiologicalReaction direction="left-to-right" evidence="6">
        <dbReference type="Rhea" id="RHEA:12886"/>
    </physiologicalReaction>
</comment>